<proteinExistence type="predicted"/>
<dbReference type="AlphaFoldDB" id="A0A2P2QWL8"/>
<evidence type="ECO:0000313" key="1">
    <source>
        <dbReference type="EMBL" id="MBX71399.1"/>
    </source>
</evidence>
<name>A0A2P2QWL8_RHIMU</name>
<protein>
    <submittedName>
        <fullName evidence="1">Uncharacterized protein</fullName>
    </submittedName>
</protein>
<organism evidence="1">
    <name type="scientific">Rhizophora mucronata</name>
    <name type="common">Asiatic mangrove</name>
    <dbReference type="NCBI Taxonomy" id="61149"/>
    <lineage>
        <taxon>Eukaryota</taxon>
        <taxon>Viridiplantae</taxon>
        <taxon>Streptophyta</taxon>
        <taxon>Embryophyta</taxon>
        <taxon>Tracheophyta</taxon>
        <taxon>Spermatophyta</taxon>
        <taxon>Magnoliopsida</taxon>
        <taxon>eudicotyledons</taxon>
        <taxon>Gunneridae</taxon>
        <taxon>Pentapetalae</taxon>
        <taxon>rosids</taxon>
        <taxon>fabids</taxon>
        <taxon>Malpighiales</taxon>
        <taxon>Rhizophoraceae</taxon>
        <taxon>Rhizophora</taxon>
    </lineage>
</organism>
<sequence>MCVGVILLLLIVLVIVTPIATSFSHS</sequence>
<dbReference type="EMBL" id="GGEC01090915">
    <property type="protein sequence ID" value="MBX71399.1"/>
    <property type="molecule type" value="Transcribed_RNA"/>
</dbReference>
<accession>A0A2P2QWL8</accession>
<reference evidence="1" key="1">
    <citation type="submission" date="2018-02" db="EMBL/GenBank/DDBJ databases">
        <title>Rhizophora mucronata_Transcriptome.</title>
        <authorList>
            <person name="Meera S.P."/>
            <person name="Sreeshan A."/>
            <person name="Augustine A."/>
        </authorList>
    </citation>
    <scope>NUCLEOTIDE SEQUENCE</scope>
    <source>
        <tissue evidence="1">Leaf</tissue>
    </source>
</reference>